<keyword evidence="2" id="KW-1185">Reference proteome</keyword>
<dbReference type="Proteomes" id="UP000265618">
    <property type="component" value="Unassembled WGS sequence"/>
</dbReference>
<proteinExistence type="predicted"/>
<gene>
    <name evidence="1" type="ORF">KIPB_013988</name>
</gene>
<evidence type="ECO:0000313" key="1">
    <source>
        <dbReference type="EMBL" id="GCA64339.1"/>
    </source>
</evidence>
<dbReference type="EMBL" id="BDIP01006949">
    <property type="protein sequence ID" value="GCA64339.1"/>
    <property type="molecule type" value="Genomic_DNA"/>
</dbReference>
<evidence type="ECO:0000313" key="2">
    <source>
        <dbReference type="Proteomes" id="UP000265618"/>
    </source>
</evidence>
<accession>A0A391P1S6</accession>
<comment type="caution">
    <text evidence="1">The sequence shown here is derived from an EMBL/GenBank/DDBJ whole genome shotgun (WGS) entry which is preliminary data.</text>
</comment>
<dbReference type="OrthoDB" id="671595at2759"/>
<protein>
    <submittedName>
        <fullName evidence="1">Uncharacterized protein</fullName>
    </submittedName>
</protein>
<organism evidence="1 2">
    <name type="scientific">Kipferlia bialata</name>
    <dbReference type="NCBI Taxonomy" id="797122"/>
    <lineage>
        <taxon>Eukaryota</taxon>
        <taxon>Metamonada</taxon>
        <taxon>Carpediemonas-like organisms</taxon>
        <taxon>Kipferlia</taxon>
    </lineage>
</organism>
<name>A0A391P1S6_9EUKA</name>
<feature type="non-terminal residue" evidence="1">
    <location>
        <position position="1"/>
    </location>
</feature>
<reference evidence="1 2" key="1">
    <citation type="journal article" date="2018" name="PLoS ONE">
        <title>The draft genome of Kipferlia bialata reveals reductive genome evolution in fornicate parasites.</title>
        <authorList>
            <person name="Tanifuji G."/>
            <person name="Takabayashi S."/>
            <person name="Kume K."/>
            <person name="Takagi M."/>
            <person name="Nakayama T."/>
            <person name="Kamikawa R."/>
            <person name="Inagaki Y."/>
            <person name="Hashimoto T."/>
        </authorList>
    </citation>
    <scope>NUCLEOTIDE SEQUENCE [LARGE SCALE GENOMIC DNA]</scope>
    <source>
        <strain evidence="1">NY0173</strain>
    </source>
</reference>
<sequence length="56" mass="6077">MASSLLLTQDPQALSQAGSTLVTPGFVSTGLRYTEVKLALPKFKMESTHELLPMLK</sequence>
<dbReference type="AlphaFoldDB" id="A0A391P1S6"/>